<evidence type="ECO:0000313" key="4">
    <source>
        <dbReference type="Proteomes" id="UP000780801"/>
    </source>
</evidence>
<keyword evidence="2" id="KW-1133">Transmembrane helix</keyword>
<keyword evidence="4" id="KW-1185">Reference proteome</keyword>
<evidence type="ECO:0000256" key="2">
    <source>
        <dbReference type="SAM" id="Phobius"/>
    </source>
</evidence>
<reference evidence="3" key="1">
    <citation type="journal article" date="2020" name="Fungal Divers.">
        <title>Resolving the Mortierellaceae phylogeny through synthesis of multi-gene phylogenetics and phylogenomics.</title>
        <authorList>
            <person name="Vandepol N."/>
            <person name="Liber J."/>
            <person name="Desiro A."/>
            <person name="Na H."/>
            <person name="Kennedy M."/>
            <person name="Barry K."/>
            <person name="Grigoriev I.V."/>
            <person name="Miller A.N."/>
            <person name="O'Donnell K."/>
            <person name="Stajich J.E."/>
            <person name="Bonito G."/>
        </authorList>
    </citation>
    <scope>NUCLEOTIDE SEQUENCE</scope>
    <source>
        <strain evidence="3">KOD1015</strain>
    </source>
</reference>
<evidence type="ECO:0000313" key="3">
    <source>
        <dbReference type="EMBL" id="KAF9583830.1"/>
    </source>
</evidence>
<feature type="transmembrane region" description="Helical" evidence="2">
    <location>
        <begin position="57"/>
        <end position="78"/>
    </location>
</feature>
<feature type="region of interest" description="Disordered" evidence="1">
    <location>
        <begin position="204"/>
        <end position="223"/>
    </location>
</feature>
<protein>
    <submittedName>
        <fullName evidence="3">Uncharacterized protein</fullName>
    </submittedName>
</protein>
<feature type="transmembrane region" description="Helical" evidence="2">
    <location>
        <begin position="141"/>
        <end position="159"/>
    </location>
</feature>
<keyword evidence="2" id="KW-0472">Membrane</keyword>
<feature type="compositionally biased region" description="Basic and acidic residues" evidence="1">
    <location>
        <begin position="270"/>
        <end position="282"/>
    </location>
</feature>
<dbReference type="OrthoDB" id="2428063at2759"/>
<dbReference type="EMBL" id="JAABOA010000577">
    <property type="protein sequence ID" value="KAF9583830.1"/>
    <property type="molecule type" value="Genomic_DNA"/>
</dbReference>
<feature type="compositionally biased region" description="Polar residues" evidence="1">
    <location>
        <begin position="300"/>
        <end position="327"/>
    </location>
</feature>
<gene>
    <name evidence="3" type="ORF">BGW38_008386</name>
</gene>
<organism evidence="3 4">
    <name type="scientific">Lunasporangiospora selenospora</name>
    <dbReference type="NCBI Taxonomy" id="979761"/>
    <lineage>
        <taxon>Eukaryota</taxon>
        <taxon>Fungi</taxon>
        <taxon>Fungi incertae sedis</taxon>
        <taxon>Mucoromycota</taxon>
        <taxon>Mortierellomycotina</taxon>
        <taxon>Mortierellomycetes</taxon>
        <taxon>Mortierellales</taxon>
        <taxon>Mortierellaceae</taxon>
        <taxon>Lunasporangiospora</taxon>
    </lineage>
</organism>
<feature type="compositionally biased region" description="Pro residues" evidence="1">
    <location>
        <begin position="331"/>
        <end position="343"/>
    </location>
</feature>
<proteinExistence type="predicted"/>
<feature type="transmembrane region" description="Helical" evidence="2">
    <location>
        <begin position="85"/>
        <end position="104"/>
    </location>
</feature>
<dbReference type="Proteomes" id="UP000780801">
    <property type="component" value="Unassembled WGS sequence"/>
</dbReference>
<dbReference type="AlphaFoldDB" id="A0A9P6FXT4"/>
<feature type="transmembrane region" description="Helical" evidence="2">
    <location>
        <begin position="20"/>
        <end position="45"/>
    </location>
</feature>
<accession>A0A9P6FXT4</accession>
<comment type="caution">
    <text evidence="3">The sequence shown here is derived from an EMBL/GenBank/DDBJ whole genome shotgun (WGS) entry which is preliminary data.</text>
</comment>
<sequence length="343" mass="38383">MDQQMRFSKYFAFDRSRPSLLRLLRLILSIIAVISMLLLAIGLALTNDERLRYLIDWQTTPMLALNTFLLICALYSFFSKHVCPIVLRTIGSGLLAICNLFLTLGQVVEINRNGGCASGDLYNIPPSPSWLAFENIKKRCYIQMTVGSMGIFWSLLLAVEAGWTVHERRVEGRELRKRETERQDREDQYRRQFGVVHLYQPDLSLEGTRGDPVSTQQQTNHRAVPGMAMASRRVVAGEDHELDELPAYEQRQTTGLRAVIMDMSLPVEHSPSEHQGSGDHDYSAVPPLHPTDTAPRGSETPASVTAVGTTANENATANYDNESTAMAQTVLPPPPGYQEPYHP</sequence>
<feature type="region of interest" description="Disordered" evidence="1">
    <location>
        <begin position="268"/>
        <end position="343"/>
    </location>
</feature>
<evidence type="ECO:0000256" key="1">
    <source>
        <dbReference type="SAM" id="MobiDB-lite"/>
    </source>
</evidence>
<name>A0A9P6FXT4_9FUNG</name>
<keyword evidence="2" id="KW-0812">Transmembrane</keyword>